<dbReference type="Proteomes" id="UP000095751">
    <property type="component" value="Unassembled WGS sequence"/>
</dbReference>
<dbReference type="Gene3D" id="3.40.50.1820">
    <property type="entry name" value="alpha/beta hydrolase"/>
    <property type="match status" value="1"/>
</dbReference>
<dbReference type="InterPro" id="IPR029058">
    <property type="entry name" value="AB_hydrolase_fold"/>
</dbReference>
<dbReference type="InterPro" id="IPR002921">
    <property type="entry name" value="Fungal_lipase-type"/>
</dbReference>
<organism evidence="3 4">
    <name type="scientific">Fragilariopsis cylindrus CCMP1102</name>
    <dbReference type="NCBI Taxonomy" id="635003"/>
    <lineage>
        <taxon>Eukaryota</taxon>
        <taxon>Sar</taxon>
        <taxon>Stramenopiles</taxon>
        <taxon>Ochrophyta</taxon>
        <taxon>Bacillariophyta</taxon>
        <taxon>Bacillariophyceae</taxon>
        <taxon>Bacillariophycidae</taxon>
        <taxon>Bacillariales</taxon>
        <taxon>Bacillariaceae</taxon>
        <taxon>Fragilariopsis</taxon>
    </lineage>
</organism>
<dbReference type="KEGG" id="fcy:FRACYDRAFT_239747"/>
<protein>
    <submittedName>
        <fullName evidence="3">Alpha/beta-hydrolase</fullName>
    </submittedName>
</protein>
<dbReference type="GO" id="GO:0006629">
    <property type="term" value="P:lipid metabolic process"/>
    <property type="evidence" value="ECO:0007669"/>
    <property type="project" value="InterPro"/>
</dbReference>
<name>A0A1E7FAM6_9STRA</name>
<feature type="region of interest" description="Disordered" evidence="1">
    <location>
        <begin position="86"/>
        <end position="114"/>
    </location>
</feature>
<evidence type="ECO:0000313" key="4">
    <source>
        <dbReference type="Proteomes" id="UP000095751"/>
    </source>
</evidence>
<dbReference type="PANTHER" id="PTHR45856">
    <property type="entry name" value="ALPHA/BETA-HYDROLASES SUPERFAMILY PROTEIN"/>
    <property type="match status" value="1"/>
</dbReference>
<evidence type="ECO:0000259" key="2">
    <source>
        <dbReference type="Pfam" id="PF01764"/>
    </source>
</evidence>
<dbReference type="InParanoid" id="A0A1E7FAM6"/>
<keyword evidence="4" id="KW-1185">Reference proteome</keyword>
<dbReference type="AlphaFoldDB" id="A0A1E7FAM6"/>
<keyword evidence="3" id="KW-0378">Hydrolase</keyword>
<feature type="domain" description="Fungal lipase-type" evidence="2">
    <location>
        <begin position="126"/>
        <end position="247"/>
    </location>
</feature>
<evidence type="ECO:0000313" key="3">
    <source>
        <dbReference type="EMBL" id="OEU15065.1"/>
    </source>
</evidence>
<dbReference type="PANTHER" id="PTHR45856:SF24">
    <property type="entry name" value="FUNGAL LIPASE-LIKE DOMAIN-CONTAINING PROTEIN"/>
    <property type="match status" value="1"/>
</dbReference>
<dbReference type="InterPro" id="IPR051218">
    <property type="entry name" value="Sec_MonoDiacylglyc_Lipase"/>
</dbReference>
<evidence type="ECO:0000256" key="1">
    <source>
        <dbReference type="SAM" id="MobiDB-lite"/>
    </source>
</evidence>
<dbReference type="EMBL" id="KV784359">
    <property type="protein sequence ID" value="OEU15065.1"/>
    <property type="molecule type" value="Genomic_DNA"/>
</dbReference>
<dbReference type="Pfam" id="PF01764">
    <property type="entry name" value="Lipase_3"/>
    <property type="match status" value="1"/>
</dbReference>
<proteinExistence type="predicted"/>
<dbReference type="GO" id="GO:0016787">
    <property type="term" value="F:hydrolase activity"/>
    <property type="evidence" value="ECO:0007669"/>
    <property type="project" value="UniProtKB-KW"/>
</dbReference>
<sequence length="362" mass="39843">MSASSSSSSSEAGIIFNLQQMVYASSLSYLSSSSSESNINKNANTNTNTNKKTMELSPYFISSQLIPLIQIVDPISQSGVTIFEDSSPTDITTIPTETDTTTRTSSSSSISSSSRTTCTTTRTIVVAFRGSATPINFSTNLKFRLVPIDDELLSMSSLSSITATSKDTTKIRLVFTGHSLGGATAQLCAIQYYNYQQKLKQQQQQGITSNNDVDTVQVQVLPPLSGIITFGGPRIVNNELANYWNKLLLLYNHDTAACTSSNDNDNININNSMNIIIRNYIHLKDTIIKQNGPLWDQLGFGRIGEDIICEYNQPIVYNNNSYNNNSKNNNDDDDDDLPLAVVAWNILDHCQYLGIYVGPRLF</sequence>
<accession>A0A1E7FAM6</accession>
<reference evidence="3 4" key="1">
    <citation type="submission" date="2016-09" db="EMBL/GenBank/DDBJ databases">
        <title>Extensive genetic diversity and differential bi-allelic expression allows diatom success in the polar Southern Ocean.</title>
        <authorList>
            <consortium name="DOE Joint Genome Institute"/>
            <person name="Mock T."/>
            <person name="Otillar R.P."/>
            <person name="Strauss J."/>
            <person name="Dupont C."/>
            <person name="Frickenhaus S."/>
            <person name="Maumus F."/>
            <person name="Mcmullan M."/>
            <person name="Sanges R."/>
            <person name="Schmutz J."/>
            <person name="Toseland A."/>
            <person name="Valas R."/>
            <person name="Veluchamy A."/>
            <person name="Ward B.J."/>
            <person name="Allen A."/>
            <person name="Barry K."/>
            <person name="Falciatore A."/>
            <person name="Ferrante M."/>
            <person name="Fortunato A.E."/>
            <person name="Gloeckner G."/>
            <person name="Gruber A."/>
            <person name="Hipkin R."/>
            <person name="Janech M."/>
            <person name="Kroth P."/>
            <person name="Leese F."/>
            <person name="Lindquist E."/>
            <person name="Lyon B.R."/>
            <person name="Martin J."/>
            <person name="Mayer C."/>
            <person name="Parker M."/>
            <person name="Quesneville H."/>
            <person name="Raymond J."/>
            <person name="Uhlig C."/>
            <person name="Valentin K.U."/>
            <person name="Worden A.Z."/>
            <person name="Armbrust E.V."/>
            <person name="Bowler C."/>
            <person name="Green B."/>
            <person name="Moulton V."/>
            <person name="Van Oosterhout C."/>
            <person name="Grigoriev I."/>
        </authorList>
    </citation>
    <scope>NUCLEOTIDE SEQUENCE [LARGE SCALE GENOMIC DNA]</scope>
    <source>
        <strain evidence="3 4">CCMP1102</strain>
    </source>
</reference>
<dbReference type="OrthoDB" id="426718at2759"/>
<gene>
    <name evidence="3" type="ORF">FRACYDRAFT_239747</name>
</gene>
<dbReference type="SUPFAM" id="SSF53474">
    <property type="entry name" value="alpha/beta-Hydrolases"/>
    <property type="match status" value="1"/>
</dbReference>